<dbReference type="GO" id="GO:0006952">
    <property type="term" value="P:defense response"/>
    <property type="evidence" value="ECO:0007669"/>
    <property type="project" value="UniProtKB-KW"/>
</dbReference>
<keyword evidence="1" id="KW-0433">Leucine-rich repeat</keyword>
<evidence type="ECO:0000313" key="4">
    <source>
        <dbReference type="Proteomes" id="UP000626092"/>
    </source>
</evidence>
<dbReference type="Pfam" id="PF13855">
    <property type="entry name" value="LRR_8"/>
    <property type="match status" value="1"/>
</dbReference>
<dbReference type="PANTHER" id="PTHR33463">
    <property type="entry name" value="NB-ARC DOMAIN-CONTAINING PROTEIN-RELATED"/>
    <property type="match status" value="1"/>
</dbReference>
<dbReference type="Gene3D" id="3.80.10.10">
    <property type="entry name" value="Ribonuclease Inhibitor"/>
    <property type="match status" value="1"/>
</dbReference>
<dbReference type="Proteomes" id="UP000626092">
    <property type="component" value="Unassembled WGS sequence"/>
</dbReference>
<proteinExistence type="predicted"/>
<comment type="caution">
    <text evidence="3">The sequence shown here is derived from an EMBL/GenBank/DDBJ whole genome shotgun (WGS) entry which is preliminary data.</text>
</comment>
<keyword evidence="2" id="KW-0611">Plant defense</keyword>
<dbReference type="InterPro" id="IPR042197">
    <property type="entry name" value="Apaf_helical"/>
</dbReference>
<dbReference type="InterPro" id="IPR032675">
    <property type="entry name" value="LRR_dom_sf"/>
</dbReference>
<protein>
    <recommendedName>
        <fullName evidence="5">NB-ARC domain-containing protein</fullName>
    </recommendedName>
</protein>
<dbReference type="AlphaFoldDB" id="A0A834L2Q7"/>
<dbReference type="OrthoDB" id="1938824at2759"/>
<organism evidence="3 4">
    <name type="scientific">Rhododendron simsii</name>
    <name type="common">Sims's rhododendron</name>
    <dbReference type="NCBI Taxonomy" id="118357"/>
    <lineage>
        <taxon>Eukaryota</taxon>
        <taxon>Viridiplantae</taxon>
        <taxon>Streptophyta</taxon>
        <taxon>Embryophyta</taxon>
        <taxon>Tracheophyta</taxon>
        <taxon>Spermatophyta</taxon>
        <taxon>Magnoliopsida</taxon>
        <taxon>eudicotyledons</taxon>
        <taxon>Gunneridae</taxon>
        <taxon>Pentapetalae</taxon>
        <taxon>asterids</taxon>
        <taxon>Ericales</taxon>
        <taxon>Ericaceae</taxon>
        <taxon>Ericoideae</taxon>
        <taxon>Rhodoreae</taxon>
        <taxon>Rhododendron</taxon>
    </lineage>
</organism>
<accession>A0A834L2Q7</accession>
<evidence type="ECO:0000256" key="1">
    <source>
        <dbReference type="ARBA" id="ARBA00022614"/>
    </source>
</evidence>
<evidence type="ECO:0008006" key="5">
    <source>
        <dbReference type="Google" id="ProtNLM"/>
    </source>
</evidence>
<reference evidence="3" key="1">
    <citation type="submission" date="2019-11" db="EMBL/GenBank/DDBJ databases">
        <authorList>
            <person name="Liu Y."/>
            <person name="Hou J."/>
            <person name="Li T.-Q."/>
            <person name="Guan C.-H."/>
            <person name="Wu X."/>
            <person name="Wu H.-Z."/>
            <person name="Ling F."/>
            <person name="Zhang R."/>
            <person name="Shi X.-G."/>
            <person name="Ren J.-P."/>
            <person name="Chen E.-F."/>
            <person name="Sun J.-M."/>
        </authorList>
    </citation>
    <scope>NUCLEOTIDE SEQUENCE</scope>
    <source>
        <strain evidence="3">Adult_tree_wgs_1</strain>
        <tissue evidence="3">Leaves</tissue>
    </source>
</reference>
<dbReference type="InterPro" id="IPR050905">
    <property type="entry name" value="Plant_NBS-LRR"/>
</dbReference>
<sequence>MDVDLEVRMEDHLLQWDLFRENVGQSLVDSSSALQQMAIQLVKECHCHLLAIILLARALKDVTDISVWKPALQKLSSHSFAMEEGSSQVMKHVLELIWDKKDLTTKYCIQYCTSRRWKQGWGSPVLEWVSSYLVETTEEGEGILKDLIGSFLLEKFGPRFFMRKETKVVLNEYFTSYLASPSIRPGGLGLIKAPTVGNYTKEIELQDNKLSELPENPKCQTLRKLWLQNNCDLMEIPLLFFEDMPLLVHLDLSHTNIKSLPPSISRLLSLQEFYLRGCEV</sequence>
<dbReference type="InterPro" id="IPR001611">
    <property type="entry name" value="Leu-rich_rpt"/>
</dbReference>
<evidence type="ECO:0000313" key="3">
    <source>
        <dbReference type="EMBL" id="KAF7114640.1"/>
    </source>
</evidence>
<dbReference type="SUPFAM" id="SSF52058">
    <property type="entry name" value="L domain-like"/>
    <property type="match status" value="1"/>
</dbReference>
<dbReference type="GO" id="GO:0005524">
    <property type="term" value="F:ATP binding"/>
    <property type="evidence" value="ECO:0007669"/>
    <property type="project" value="UniProtKB-KW"/>
</dbReference>
<gene>
    <name evidence="3" type="ORF">RHSIM_RhsimUnG0080600</name>
</gene>
<evidence type="ECO:0000256" key="2">
    <source>
        <dbReference type="ARBA" id="ARBA00022821"/>
    </source>
</evidence>
<dbReference type="GO" id="GO:0043531">
    <property type="term" value="F:ADP binding"/>
    <property type="evidence" value="ECO:0007669"/>
    <property type="project" value="InterPro"/>
</dbReference>
<name>A0A834L2Q7_RHOSS</name>
<dbReference type="Gene3D" id="1.10.8.430">
    <property type="entry name" value="Helical domain of apoptotic protease-activating factors"/>
    <property type="match status" value="1"/>
</dbReference>
<keyword evidence="4" id="KW-1185">Reference proteome</keyword>
<dbReference type="EMBL" id="WJXA01000195">
    <property type="protein sequence ID" value="KAF7114640.1"/>
    <property type="molecule type" value="Genomic_DNA"/>
</dbReference>
<dbReference type="PANTHER" id="PTHR33463:SF179">
    <property type="entry name" value="NB-ARC DOMAIN-CONTAINING PROTEIN"/>
    <property type="match status" value="1"/>
</dbReference>